<organism evidence="4 5">
    <name type="scientific">Triplophysa tibetana</name>
    <dbReference type="NCBI Taxonomy" id="1572043"/>
    <lineage>
        <taxon>Eukaryota</taxon>
        <taxon>Metazoa</taxon>
        <taxon>Chordata</taxon>
        <taxon>Craniata</taxon>
        <taxon>Vertebrata</taxon>
        <taxon>Euteleostomi</taxon>
        <taxon>Actinopterygii</taxon>
        <taxon>Neopterygii</taxon>
        <taxon>Teleostei</taxon>
        <taxon>Ostariophysi</taxon>
        <taxon>Cypriniformes</taxon>
        <taxon>Nemacheilidae</taxon>
        <taxon>Triplophysa</taxon>
    </lineage>
</organism>
<name>A0A5A9P0Y1_9TELE</name>
<keyword evidence="2" id="KW-1133">Transmembrane helix</keyword>
<feature type="transmembrane region" description="Helical" evidence="2">
    <location>
        <begin position="9"/>
        <end position="27"/>
    </location>
</feature>
<accession>A0A5A9P0Y1</accession>
<dbReference type="PANTHER" id="PTHR16165">
    <property type="entry name" value="NXPE FAMILY MEMBER"/>
    <property type="match status" value="1"/>
</dbReference>
<evidence type="ECO:0000259" key="3">
    <source>
        <dbReference type="Pfam" id="PF24536"/>
    </source>
</evidence>
<keyword evidence="5" id="KW-1185">Reference proteome</keyword>
<keyword evidence="2" id="KW-0812">Transmembrane</keyword>
<feature type="domain" description="NXPE C-terminal" evidence="3">
    <location>
        <begin position="343"/>
        <end position="568"/>
    </location>
</feature>
<sequence length="582" mass="67055">MDKHLSKYVLYFALLALSGFVFLLWNITTVENWNCQTASTFYQLQNNIQSVLKTSERLLPVALNYSYCSRFGQQPIKEEALEERYLLKFISWPEAPVLGLPLRQSSDPAQSYFIIQDSLDLHVGGQLVVKVYVNNFLGQPKRHGGDFLVARLHTPELGAGVVGLVHDHRNGSYTVFFRLLWPGVVTVELTMVHPSEAVMVLRRLREEQSDRVFFKSLFRSGYLSETTICNLCLPVKHQPLCNYTDPQTGEPWYCYKPKLLDCDTRINHSKGGYKKYLLKLYESQYFQSDVNIKIPLRAAGIDSVTVLSAVKSTVTRGIPYTYVKSKKRRLEYNPSGFYLRGLWRPLNGVVMRQFNDSSAITQCLRGKNVYMFGDSTVRQWYEYLVARVSEFKELNFQSPKNVGPYMAVDTDHNIVLRYSCHGPPIRFTSVSSAELHYISNELDSLRGGSDTVVMISIWSHFSTFPVQVYIRRLRHIRRAVLRLVNREPATLVLIRTANPQELDPDSSLFNSDWFSQQLDVVLRVMFKGLNVRFVDAWEMTLAHHHPHQLHPPPAIISNMVHFILSHICPVRKKKRRPKLMQG</sequence>
<dbReference type="Proteomes" id="UP000324632">
    <property type="component" value="Chromosome 10"/>
</dbReference>
<reference evidence="4 5" key="1">
    <citation type="journal article" date="2019" name="Mol. Ecol. Resour.">
        <title>Chromosome-level genome assembly of Triplophysa tibetana, a fish adapted to the harsh high-altitude environment of the Tibetan Plateau.</title>
        <authorList>
            <person name="Yang X."/>
            <person name="Liu H."/>
            <person name="Ma Z."/>
            <person name="Zou Y."/>
            <person name="Zou M."/>
            <person name="Mao Y."/>
            <person name="Li X."/>
            <person name="Wang H."/>
            <person name="Chen T."/>
            <person name="Wang W."/>
            <person name="Yang R."/>
        </authorList>
    </citation>
    <scope>NUCLEOTIDE SEQUENCE [LARGE SCALE GENOMIC DNA]</scope>
    <source>
        <strain evidence="4">TTIB1903HZAU</strain>
        <tissue evidence="4">Muscle</tissue>
    </source>
</reference>
<comment type="similarity">
    <text evidence="1">Belongs to the NXPE family.</text>
</comment>
<dbReference type="InterPro" id="IPR014756">
    <property type="entry name" value="Ig_E-set"/>
</dbReference>
<dbReference type="OrthoDB" id="5950832at2759"/>
<dbReference type="SUPFAM" id="SSF81296">
    <property type="entry name" value="E set domains"/>
    <property type="match status" value="1"/>
</dbReference>
<dbReference type="InterPro" id="IPR057106">
    <property type="entry name" value="NXPE4_C"/>
</dbReference>
<dbReference type="AlphaFoldDB" id="A0A5A9P0Y1"/>
<proteinExistence type="inferred from homology"/>
<evidence type="ECO:0000256" key="1">
    <source>
        <dbReference type="ARBA" id="ARBA00005431"/>
    </source>
</evidence>
<dbReference type="Pfam" id="PF06312">
    <property type="entry name" value="Neurexophilin"/>
    <property type="match status" value="1"/>
</dbReference>
<dbReference type="Pfam" id="PF24536">
    <property type="entry name" value="NXPE4_C"/>
    <property type="match status" value="1"/>
</dbReference>
<dbReference type="EMBL" id="SOYY01000010">
    <property type="protein sequence ID" value="KAA0715623.1"/>
    <property type="molecule type" value="Genomic_DNA"/>
</dbReference>
<keyword evidence="2" id="KW-0472">Membrane</keyword>
<dbReference type="GO" id="GO:0007399">
    <property type="term" value="P:nervous system development"/>
    <property type="evidence" value="ECO:0007669"/>
    <property type="project" value="UniProtKB-ARBA"/>
</dbReference>
<evidence type="ECO:0000313" key="5">
    <source>
        <dbReference type="Proteomes" id="UP000324632"/>
    </source>
</evidence>
<comment type="caution">
    <text evidence="4">The sequence shown here is derived from an EMBL/GenBank/DDBJ whole genome shotgun (WGS) entry which is preliminary data.</text>
</comment>
<evidence type="ECO:0000256" key="2">
    <source>
        <dbReference type="SAM" id="Phobius"/>
    </source>
</evidence>
<dbReference type="InterPro" id="IPR026845">
    <property type="entry name" value="NXPH/NXPE"/>
</dbReference>
<dbReference type="PANTHER" id="PTHR16165:SF9">
    <property type="entry name" value="NXPE FAMILY MEMBER 3"/>
    <property type="match status" value="1"/>
</dbReference>
<protein>
    <submittedName>
        <fullName evidence="4">NXPE family member 3</fullName>
    </submittedName>
</protein>
<gene>
    <name evidence="4" type="ORF">E1301_Tti008462</name>
</gene>
<evidence type="ECO:0000313" key="4">
    <source>
        <dbReference type="EMBL" id="KAA0715623.1"/>
    </source>
</evidence>